<dbReference type="GO" id="GO:0016020">
    <property type="term" value="C:membrane"/>
    <property type="evidence" value="ECO:0007669"/>
    <property type="project" value="UniProtKB-SubCell"/>
</dbReference>
<evidence type="ECO:0000256" key="4">
    <source>
        <dbReference type="ARBA" id="ARBA00022989"/>
    </source>
</evidence>
<dbReference type="InterPro" id="IPR051717">
    <property type="entry name" value="MFS_MFSD6"/>
</dbReference>
<name>A0A6A4VY59_AMPAM</name>
<feature type="transmembrane region" description="Helical" evidence="6">
    <location>
        <begin position="498"/>
        <end position="519"/>
    </location>
</feature>
<dbReference type="PANTHER" id="PTHR16172">
    <property type="entry name" value="MAJOR FACILITATOR SUPERFAMILY DOMAIN-CONTAINING PROTEIN 6-LIKE"/>
    <property type="match status" value="1"/>
</dbReference>
<dbReference type="PANTHER" id="PTHR16172:SF41">
    <property type="entry name" value="MAJOR FACILITATOR SUPERFAMILY DOMAIN-CONTAINING PROTEIN 6-LIKE"/>
    <property type="match status" value="1"/>
</dbReference>
<evidence type="ECO:0000256" key="5">
    <source>
        <dbReference type="ARBA" id="ARBA00023136"/>
    </source>
</evidence>
<dbReference type="InterPro" id="IPR036259">
    <property type="entry name" value="MFS_trans_sf"/>
</dbReference>
<feature type="transmembrane region" description="Helical" evidence="6">
    <location>
        <begin position="257"/>
        <end position="286"/>
    </location>
</feature>
<dbReference type="SUPFAM" id="SSF103473">
    <property type="entry name" value="MFS general substrate transporter"/>
    <property type="match status" value="1"/>
</dbReference>
<evidence type="ECO:0000313" key="8">
    <source>
        <dbReference type="EMBL" id="KAF0299816.1"/>
    </source>
</evidence>
<evidence type="ECO:0000259" key="7">
    <source>
        <dbReference type="Pfam" id="PF12832"/>
    </source>
</evidence>
<organism evidence="8 9">
    <name type="scientific">Amphibalanus amphitrite</name>
    <name type="common">Striped barnacle</name>
    <name type="synonym">Balanus amphitrite</name>
    <dbReference type="NCBI Taxonomy" id="1232801"/>
    <lineage>
        <taxon>Eukaryota</taxon>
        <taxon>Metazoa</taxon>
        <taxon>Ecdysozoa</taxon>
        <taxon>Arthropoda</taxon>
        <taxon>Crustacea</taxon>
        <taxon>Multicrustacea</taxon>
        <taxon>Cirripedia</taxon>
        <taxon>Thoracica</taxon>
        <taxon>Thoracicalcarea</taxon>
        <taxon>Balanomorpha</taxon>
        <taxon>Balanoidea</taxon>
        <taxon>Balanidae</taxon>
        <taxon>Amphibalaninae</taxon>
        <taxon>Amphibalanus</taxon>
    </lineage>
</organism>
<feature type="transmembrane region" description="Helical" evidence="6">
    <location>
        <begin position="12"/>
        <end position="33"/>
    </location>
</feature>
<keyword evidence="4 6" id="KW-1133">Transmembrane helix</keyword>
<feature type="transmembrane region" description="Helical" evidence="6">
    <location>
        <begin position="293"/>
        <end position="315"/>
    </location>
</feature>
<feature type="transmembrane region" description="Helical" evidence="6">
    <location>
        <begin position="74"/>
        <end position="95"/>
    </location>
</feature>
<dbReference type="Gene3D" id="1.20.1250.20">
    <property type="entry name" value="MFS general substrate transporter like domains"/>
    <property type="match status" value="3"/>
</dbReference>
<feature type="transmembrane region" description="Helical" evidence="6">
    <location>
        <begin position="371"/>
        <end position="390"/>
    </location>
</feature>
<dbReference type="Pfam" id="PF12832">
    <property type="entry name" value="MFS_1_like"/>
    <property type="match status" value="1"/>
</dbReference>
<dbReference type="PROSITE" id="PS51257">
    <property type="entry name" value="PROKAR_LIPOPROTEIN"/>
    <property type="match status" value="1"/>
</dbReference>
<comment type="caution">
    <text evidence="8">The sequence shown here is derived from an EMBL/GenBank/DDBJ whole genome shotgun (WGS) entry which is preliminary data.</text>
</comment>
<comment type="similarity">
    <text evidence="2">Belongs to the major facilitator superfamily. MFSD6 family.</text>
</comment>
<evidence type="ECO:0000256" key="2">
    <source>
        <dbReference type="ARBA" id="ARBA00005241"/>
    </source>
</evidence>
<keyword evidence="9" id="KW-1185">Reference proteome</keyword>
<feature type="transmembrane region" description="Helical" evidence="6">
    <location>
        <begin position="438"/>
        <end position="462"/>
    </location>
</feature>
<evidence type="ECO:0000256" key="6">
    <source>
        <dbReference type="SAM" id="Phobius"/>
    </source>
</evidence>
<evidence type="ECO:0000313" key="9">
    <source>
        <dbReference type="Proteomes" id="UP000440578"/>
    </source>
</evidence>
<evidence type="ECO:0000256" key="1">
    <source>
        <dbReference type="ARBA" id="ARBA00004141"/>
    </source>
</evidence>
<evidence type="ECO:0000256" key="3">
    <source>
        <dbReference type="ARBA" id="ARBA00022692"/>
    </source>
</evidence>
<dbReference type="AlphaFoldDB" id="A0A6A4VY59"/>
<comment type="subcellular location">
    <subcellularLocation>
        <location evidence="1">Membrane</location>
        <topology evidence="1">Multi-pass membrane protein</topology>
    </subcellularLocation>
</comment>
<accession>A0A6A4VY59</accession>
<keyword evidence="5 6" id="KW-0472">Membrane</keyword>
<gene>
    <name evidence="8" type="primary">Mfsd6_1</name>
    <name evidence="8" type="ORF">FJT64_027533</name>
</gene>
<keyword evidence="3 6" id="KW-0812">Transmembrane</keyword>
<reference evidence="8 9" key="1">
    <citation type="submission" date="2019-07" db="EMBL/GenBank/DDBJ databases">
        <title>Draft genome assembly of a fouling barnacle, Amphibalanus amphitrite (Darwin, 1854): The first reference genome for Thecostraca.</title>
        <authorList>
            <person name="Kim W."/>
        </authorList>
    </citation>
    <scope>NUCLEOTIDE SEQUENCE [LARGE SCALE GENOMIC DNA]</scope>
    <source>
        <strain evidence="8">SNU_AA5</strain>
        <tissue evidence="8">Soma without cirri and trophi</tissue>
    </source>
</reference>
<dbReference type="InterPro" id="IPR024989">
    <property type="entry name" value="MFS_assoc_dom"/>
</dbReference>
<feature type="domain" description="Major facilitator superfamily associated" evidence="7">
    <location>
        <begin position="10"/>
        <end position="510"/>
    </location>
</feature>
<feature type="transmembrane region" description="Helical" evidence="6">
    <location>
        <begin position="330"/>
        <end position="350"/>
    </location>
</feature>
<feature type="transmembrane region" description="Helical" evidence="6">
    <location>
        <begin position="45"/>
        <end position="65"/>
    </location>
</feature>
<dbReference type="EMBL" id="VIIS01001329">
    <property type="protein sequence ID" value="KAF0299816.1"/>
    <property type="molecule type" value="Genomic_DNA"/>
</dbReference>
<sequence>MTLCKTPLLPLRVMLFSFYGGVSCVLPFVALHMSTLGLSAAELGWLQTVLPLAGCAGPLLGGALADRLGSYRPLLVGALLLCAAAYPCLMLVPAVQPPPPADAELEALTFLCTDQGGLLAAARCQQPCRLGDPRPRQYYLERCAFTCRPGVPLPSGLPHLCLTSGENTVCELVADVGDGLVVNGSVPRLLEQPDERRQCSYPLVDLARGHQTFDALTCRAPPQCHVSCHARQLSVGAPPLWAAGRCRRPPPDGRLTFWLYFGLRAVTELCLPLALVLVNTSALALCRRHGSDYGWEAACGLLGLVTFAPICGYLIDVHEKLFKYLDFRPSFYVFCALMLICVILASVVPVPPAPTGRRDYLRPLAKSLCNLEFFSVLCVLMLLGTLWGFLEAYLYDHVSALGGSQLQNGLSLAAGTALLLPFLARAEPLINYCGHHHIFIIALIIYIVRYVSYAYILVPWLFLVAESLEMFTVHLAWLAAVLFAASQSRPATEATAQAVITVAHFGVAGGAVLYMLLYYCCRALRPHRPPYGRHKREMYSSNGAMLNGTYAPLKSRHNGI</sequence>
<dbReference type="OrthoDB" id="515887at2759"/>
<proteinExistence type="inferred from homology"/>
<protein>
    <submittedName>
        <fullName evidence="8">Major facilitator superfamily domain-containing protein 6</fullName>
    </submittedName>
</protein>
<dbReference type="Proteomes" id="UP000440578">
    <property type="component" value="Unassembled WGS sequence"/>
</dbReference>
<feature type="transmembrane region" description="Helical" evidence="6">
    <location>
        <begin position="410"/>
        <end position="426"/>
    </location>
</feature>